<evidence type="ECO:0000313" key="3">
    <source>
        <dbReference type="Proteomes" id="UP000006821"/>
    </source>
</evidence>
<dbReference type="STRING" id="243233.MCA2936"/>
<feature type="transmembrane region" description="Helical" evidence="1">
    <location>
        <begin position="20"/>
        <end position="38"/>
    </location>
</feature>
<proteinExistence type="predicted"/>
<dbReference type="KEGG" id="mca:MCA2936"/>
<organism evidence="2 3">
    <name type="scientific">Methylococcus capsulatus (strain ATCC 33009 / NCIMB 11132 / Bath)</name>
    <dbReference type="NCBI Taxonomy" id="243233"/>
    <lineage>
        <taxon>Bacteria</taxon>
        <taxon>Pseudomonadati</taxon>
        <taxon>Pseudomonadota</taxon>
        <taxon>Gammaproteobacteria</taxon>
        <taxon>Methylococcales</taxon>
        <taxon>Methylococcaceae</taxon>
        <taxon>Methylococcus</taxon>
    </lineage>
</organism>
<dbReference type="AlphaFoldDB" id="Q602X2"/>
<dbReference type="EMBL" id="AE017282">
    <property type="protein sequence ID" value="AAU90970.1"/>
    <property type="molecule type" value="Genomic_DNA"/>
</dbReference>
<evidence type="ECO:0000256" key="1">
    <source>
        <dbReference type="SAM" id="Phobius"/>
    </source>
</evidence>
<protein>
    <recommendedName>
        <fullName evidence="4">DUF2730 family protein</fullName>
    </recommendedName>
</protein>
<sequence length="134" mass="15767">MRPSCNCMGEPTDYNKWRLVFEMFLFVWNLGVSGWLWLGRSHKATLKRIDEVEADFHDRISTYEQRCLVKHERITRLESQIGKMPNHDDLGRIYDRINAVSGDVREMKGTLEGTAKTVDRLHRYLLEHDRGSKS</sequence>
<gene>
    <name evidence="2" type="ordered locus">MCA2936</name>
</gene>
<name>Q602X2_METCA</name>
<keyword evidence="1" id="KW-0812">Transmembrane</keyword>
<reference evidence="2 3" key="1">
    <citation type="journal article" date="2004" name="PLoS Biol.">
        <title>Genomic insights into methanotrophy: the complete genome sequence of Methylococcus capsulatus (Bath).</title>
        <authorList>
            <person name="Ward N.L."/>
            <person name="Larsen O."/>
            <person name="Sakwa J."/>
            <person name="Bruseth L."/>
            <person name="Khouri H.M."/>
            <person name="Durkin A.S."/>
            <person name="Dimitrov G."/>
            <person name="Jiang L."/>
            <person name="Scanlan D."/>
            <person name="Kang K.H."/>
            <person name="Lewis M.R."/>
            <person name="Nelson K.E."/>
            <person name="Methe B.A."/>
            <person name="Wu M."/>
            <person name="Heidelberg J.F."/>
            <person name="Paulsen I.T."/>
            <person name="Fouts D.E."/>
            <person name="Ravel J."/>
            <person name="Tettelin H."/>
            <person name="Ren Q."/>
            <person name="Read T.D."/>
            <person name="DeBoy R.T."/>
            <person name="Seshadri R."/>
            <person name="Salzberg S.L."/>
            <person name="Jensen H.B."/>
            <person name="Birkeland N.K."/>
            <person name="Nelson W.C."/>
            <person name="Dodson R.J."/>
            <person name="Grindhaug S.H."/>
            <person name="Holt I.E."/>
            <person name="Eidhammer I."/>
            <person name="Jonasen I."/>
            <person name="Vanaken S."/>
            <person name="Utterback T.R."/>
            <person name="Feldblyum T.V."/>
            <person name="Fraser C.M."/>
            <person name="Lillehaug J.R."/>
            <person name="Eisen J.A."/>
        </authorList>
    </citation>
    <scope>NUCLEOTIDE SEQUENCE [LARGE SCALE GENOMIC DNA]</scope>
    <source>
        <strain evidence="3">ATCC 33009 / NCIMB 11132 / Bath</strain>
    </source>
</reference>
<dbReference type="eggNOG" id="ENOG5033CCK">
    <property type="taxonomic scope" value="Bacteria"/>
</dbReference>
<dbReference type="Pfam" id="PF10805">
    <property type="entry name" value="DUF2730"/>
    <property type="match status" value="1"/>
</dbReference>
<evidence type="ECO:0008006" key="4">
    <source>
        <dbReference type="Google" id="ProtNLM"/>
    </source>
</evidence>
<dbReference type="HOGENOM" id="CLU_1893746_0_0_6"/>
<keyword evidence="1" id="KW-1133">Transmembrane helix</keyword>
<accession>Q602X2</accession>
<keyword evidence="1" id="KW-0472">Membrane</keyword>
<dbReference type="Proteomes" id="UP000006821">
    <property type="component" value="Chromosome"/>
</dbReference>
<evidence type="ECO:0000313" key="2">
    <source>
        <dbReference type="EMBL" id="AAU90970.1"/>
    </source>
</evidence>
<dbReference type="InterPro" id="IPR020269">
    <property type="entry name" value="Phage_Mu_Releasin"/>
</dbReference>